<accession>A0A814NUA9</accession>
<dbReference type="InterPro" id="IPR006045">
    <property type="entry name" value="Cupin_1"/>
</dbReference>
<organism evidence="2 3">
    <name type="scientific">Adineta steineri</name>
    <dbReference type="NCBI Taxonomy" id="433720"/>
    <lineage>
        <taxon>Eukaryota</taxon>
        <taxon>Metazoa</taxon>
        <taxon>Spiralia</taxon>
        <taxon>Gnathifera</taxon>
        <taxon>Rotifera</taxon>
        <taxon>Eurotatoria</taxon>
        <taxon>Bdelloidea</taxon>
        <taxon>Adinetida</taxon>
        <taxon>Adinetidae</taxon>
        <taxon>Adineta</taxon>
    </lineage>
</organism>
<dbReference type="Gene3D" id="2.60.120.10">
    <property type="entry name" value="Jelly Rolls"/>
    <property type="match status" value="1"/>
</dbReference>
<dbReference type="InterPro" id="IPR011051">
    <property type="entry name" value="RmlC_Cupin_sf"/>
</dbReference>
<dbReference type="PANTHER" id="PTHR31189:SF2">
    <property type="entry name" value="RMLC-LIKE CUPINS SUPERFAMILY PROTEIN"/>
    <property type="match status" value="1"/>
</dbReference>
<name>A0A814NUA9_9BILA</name>
<evidence type="ECO:0000313" key="3">
    <source>
        <dbReference type="Proteomes" id="UP000663877"/>
    </source>
</evidence>
<feature type="domain" description="Cupin type-1" evidence="1">
    <location>
        <begin position="109"/>
        <end position="256"/>
    </location>
</feature>
<dbReference type="SMART" id="SM00835">
    <property type="entry name" value="Cupin_1"/>
    <property type="match status" value="1"/>
</dbReference>
<dbReference type="PANTHER" id="PTHR31189">
    <property type="entry name" value="OS03G0336100 PROTEIN-RELATED"/>
    <property type="match status" value="1"/>
</dbReference>
<dbReference type="GO" id="GO:0030145">
    <property type="term" value="F:manganese ion binding"/>
    <property type="evidence" value="ECO:0007669"/>
    <property type="project" value="InterPro"/>
</dbReference>
<protein>
    <recommendedName>
        <fullName evidence="1">Cupin type-1 domain-containing protein</fullName>
    </recommendedName>
</protein>
<dbReference type="SUPFAM" id="SSF51182">
    <property type="entry name" value="RmlC-like cupins"/>
    <property type="match status" value="1"/>
</dbReference>
<dbReference type="Proteomes" id="UP000663877">
    <property type="component" value="Unassembled WGS sequence"/>
</dbReference>
<dbReference type="InterPro" id="IPR014710">
    <property type="entry name" value="RmlC-like_jellyroll"/>
</dbReference>
<evidence type="ECO:0000313" key="2">
    <source>
        <dbReference type="EMBL" id="CAF1098051.1"/>
    </source>
</evidence>
<dbReference type="InterPro" id="IPR019780">
    <property type="entry name" value="Germin_Mn-BS"/>
</dbReference>
<dbReference type="EMBL" id="CAJNOI010000124">
    <property type="protein sequence ID" value="CAF1098051.1"/>
    <property type="molecule type" value="Genomic_DNA"/>
</dbReference>
<gene>
    <name evidence="2" type="ORF">BJG266_LOCUS21193</name>
</gene>
<dbReference type="AlphaFoldDB" id="A0A814NUA9"/>
<dbReference type="Pfam" id="PF00190">
    <property type="entry name" value="Cupin_1"/>
    <property type="match status" value="1"/>
</dbReference>
<evidence type="ECO:0000259" key="1">
    <source>
        <dbReference type="SMART" id="SM00835"/>
    </source>
</evidence>
<sequence length="287" mass="32261">MTVCTPVVVNILPATTIAALQNQNKDLGYSHATELEIKNDTNQAIQIKVSHVDSHDWDGLSRPDFQFQNVTIEAGASKKALQNIKARRSTAVSTMTVSSYKSLIHENLFHLSKTKALKYEGGNIWQADEISFPILKHQFGSMAIVTLKVGGIRQPHWHPFAWELNFVVSGKSEWSIVGTDGRHDSFVANAGDLVFIPRGIFHYFANADREEELKVLIIFNSGQVVEDDDIGIVPSLNEMPVDILAASFGMPKDYFKDIPRNMTSTPILLRKDTKHRRLPHSQNRWIN</sequence>
<proteinExistence type="predicted"/>
<dbReference type="InterPro" id="IPR050253">
    <property type="entry name" value="Seed_Storage-Functional"/>
</dbReference>
<dbReference type="PROSITE" id="PS00725">
    <property type="entry name" value="GERMIN"/>
    <property type="match status" value="1"/>
</dbReference>
<reference evidence="2" key="1">
    <citation type="submission" date="2021-02" db="EMBL/GenBank/DDBJ databases">
        <authorList>
            <person name="Nowell W R."/>
        </authorList>
    </citation>
    <scope>NUCLEOTIDE SEQUENCE</scope>
</reference>
<comment type="caution">
    <text evidence="2">The sequence shown here is derived from an EMBL/GenBank/DDBJ whole genome shotgun (WGS) entry which is preliminary data.</text>
</comment>